<feature type="transmembrane region" description="Helical" evidence="2">
    <location>
        <begin position="229"/>
        <end position="248"/>
    </location>
</feature>
<feature type="region of interest" description="Disordered" evidence="1">
    <location>
        <begin position="593"/>
        <end position="689"/>
    </location>
</feature>
<dbReference type="Pfam" id="PF23317">
    <property type="entry name" value="YVC1_C"/>
    <property type="match status" value="1"/>
</dbReference>
<feature type="transmembrane region" description="Helical" evidence="2">
    <location>
        <begin position="354"/>
        <end position="378"/>
    </location>
</feature>
<dbReference type="OrthoDB" id="2373987at2759"/>
<feature type="transmembrane region" description="Helical" evidence="2">
    <location>
        <begin position="503"/>
        <end position="522"/>
    </location>
</feature>
<feature type="compositionally biased region" description="Polar residues" evidence="1">
    <location>
        <begin position="788"/>
        <end position="797"/>
    </location>
</feature>
<accession>A0A6A4HHB3</accession>
<proteinExistence type="predicted"/>
<reference evidence="5" key="1">
    <citation type="journal article" date="2019" name="Environ. Microbiol.">
        <title>Fungal ecological strategies reflected in gene transcription - a case study of two litter decomposers.</title>
        <authorList>
            <person name="Barbi F."/>
            <person name="Kohler A."/>
            <person name="Barry K."/>
            <person name="Baskaran P."/>
            <person name="Daum C."/>
            <person name="Fauchery L."/>
            <person name="Ihrmark K."/>
            <person name="Kuo A."/>
            <person name="LaButti K."/>
            <person name="Lipzen A."/>
            <person name="Morin E."/>
            <person name="Grigoriev I.V."/>
            <person name="Henrissat B."/>
            <person name="Lindahl B."/>
            <person name="Martin F."/>
        </authorList>
    </citation>
    <scope>NUCLEOTIDE SEQUENCE</scope>
    <source>
        <strain evidence="5">JB14</strain>
    </source>
</reference>
<feature type="compositionally biased region" description="Polar residues" evidence="1">
    <location>
        <begin position="639"/>
        <end position="676"/>
    </location>
</feature>
<feature type="compositionally biased region" description="Basic and acidic residues" evidence="1">
    <location>
        <begin position="615"/>
        <end position="624"/>
    </location>
</feature>
<dbReference type="AlphaFoldDB" id="A0A6A4HHB3"/>
<name>A0A6A4HHB3_9AGAR</name>
<dbReference type="InterPro" id="IPR052971">
    <property type="entry name" value="TRP_calcium_channel"/>
</dbReference>
<evidence type="ECO:0000259" key="4">
    <source>
        <dbReference type="Pfam" id="PF23317"/>
    </source>
</evidence>
<feature type="transmembrane region" description="Helical" evidence="2">
    <location>
        <begin position="416"/>
        <end position="441"/>
    </location>
</feature>
<feature type="domain" description="YVC1 N-terminal linker helical" evidence="3">
    <location>
        <begin position="19"/>
        <end position="204"/>
    </location>
</feature>
<feature type="transmembrane region" description="Helical" evidence="2">
    <location>
        <begin position="479"/>
        <end position="496"/>
    </location>
</feature>
<feature type="compositionally biased region" description="Low complexity" evidence="1">
    <location>
        <begin position="625"/>
        <end position="638"/>
    </location>
</feature>
<keyword evidence="2" id="KW-1133">Transmembrane helix</keyword>
<evidence type="ECO:0000256" key="2">
    <source>
        <dbReference type="SAM" id="Phobius"/>
    </source>
</evidence>
<feature type="compositionally biased region" description="Pro residues" evidence="1">
    <location>
        <begin position="603"/>
        <end position="612"/>
    </location>
</feature>
<keyword evidence="2" id="KW-0812">Transmembrane</keyword>
<feature type="transmembrane region" description="Helical" evidence="2">
    <location>
        <begin position="291"/>
        <end position="309"/>
    </location>
</feature>
<evidence type="ECO:0000313" key="5">
    <source>
        <dbReference type="EMBL" id="KAE9397070.1"/>
    </source>
</evidence>
<sequence length="877" mass="97838">MSETQPLLTQQEVDSTPVYPIIHSIRADVIHFIDTPLSHEALTAPDLTYTLVRPLVEKYAAHQQRGNMSIVFCFLLNRVYFSRDQNMATSPVSRTRAELCEILAIRTLREYGNNLLDLAVVLTTSWMVYCGADEDVMRMAREERGEDLEERVGNAIEMAILGKSKRFIKSSSCQKVIDGIWSGRCVYQAESNHSILSDTYKRNPIHFYDPHKAPLLDHYRLKVPFIRSALEYTNFLILFVLFILAIEWSTVEKVNAFEVIFMVYALGFCLEKVAAMQEHGIQVYFKGTWNGFDLAFVTTFMLYASLRIYGVFHHSPWARSTGIDCLALIACLMFPRLAFVTLKNNLMVLSLRSMISQFVVLMLIAAFCFGGFLYALWTLSRNEAQYSAGTIAWWMLDLWFGLDASGFEKSTQFHPVFGPVLMVTYAMLSNTLLLTVLVSILSNTFATINEDAAAEAMFRKAVSTIEGVKADSLFSYQPPINLIALCFMLPLSYILTPRWFHKVNVFMIRIMNLPVLLVIALFERQAKRHGTTGFYETLVVVTERAYDSLPRQLKRLTILEGLAGSDGDIDAVFEIEEDLDTSALDTRDDDIELSAKPASSPSPSKPNSPPSTPSNRDRNRDRRTSVSSNLRRPSNSSPTQRRTSNTSQYKQQQSHNQVHFASSSSSQNQESGTGAENGTHPHPIPRNRVNSVMNRGMEAAQSFTSPLAQIFQPLVVDDDLPVADDHSQDGNGIGAPLVSYGPTTRRRLTSTQGAGHRRGTSDFGGARQGNSNLSPPPHHQFPNRHGQRSPQHQQGFPSMQEVMSGVDGVLSESPGSVSTGGPGGADLPTAGQVQEEEGSAGGSPQWGERLDKMEERQERIEKLLESIARDLKESRGS</sequence>
<dbReference type="Proteomes" id="UP000799118">
    <property type="component" value="Unassembled WGS sequence"/>
</dbReference>
<keyword evidence="2" id="KW-0472">Membrane</keyword>
<protein>
    <recommendedName>
        <fullName evidence="7">Ion transport domain-containing protein</fullName>
    </recommendedName>
</protein>
<evidence type="ECO:0000256" key="1">
    <source>
        <dbReference type="SAM" id="MobiDB-lite"/>
    </source>
</evidence>
<dbReference type="Pfam" id="PF23190">
    <property type="entry name" value="LHD_TRPY1"/>
    <property type="match status" value="1"/>
</dbReference>
<evidence type="ECO:0008006" key="7">
    <source>
        <dbReference type="Google" id="ProtNLM"/>
    </source>
</evidence>
<dbReference type="PANTHER" id="PTHR35859">
    <property type="entry name" value="NONSELECTIVE CATION CHANNEL PROTEIN"/>
    <property type="match status" value="1"/>
</dbReference>
<feature type="domain" description="Calcium channel YVC1-like C-terminal transmembrane" evidence="4">
    <location>
        <begin position="235"/>
        <end position="525"/>
    </location>
</feature>
<dbReference type="InterPro" id="IPR056336">
    <property type="entry name" value="YVC1_C"/>
</dbReference>
<feature type="transmembrane region" description="Helical" evidence="2">
    <location>
        <begin position="254"/>
        <end position="270"/>
    </location>
</feature>
<keyword evidence="6" id="KW-1185">Reference proteome</keyword>
<dbReference type="PANTHER" id="PTHR35859:SF1">
    <property type="entry name" value="NONSELECTIVE CATION CHANNEL PROTEIN"/>
    <property type="match status" value="1"/>
</dbReference>
<gene>
    <name evidence="5" type="ORF">BT96DRAFT_88921</name>
</gene>
<evidence type="ECO:0000313" key="6">
    <source>
        <dbReference type="Proteomes" id="UP000799118"/>
    </source>
</evidence>
<dbReference type="EMBL" id="ML769503">
    <property type="protein sequence ID" value="KAE9397070.1"/>
    <property type="molecule type" value="Genomic_DNA"/>
</dbReference>
<feature type="region of interest" description="Disordered" evidence="1">
    <location>
        <begin position="721"/>
        <end position="854"/>
    </location>
</feature>
<feature type="transmembrane region" description="Helical" evidence="2">
    <location>
        <begin position="321"/>
        <end position="342"/>
    </location>
</feature>
<dbReference type="InterPro" id="IPR056337">
    <property type="entry name" value="LHD_YVC1"/>
</dbReference>
<organism evidence="5 6">
    <name type="scientific">Gymnopus androsaceus JB14</name>
    <dbReference type="NCBI Taxonomy" id="1447944"/>
    <lineage>
        <taxon>Eukaryota</taxon>
        <taxon>Fungi</taxon>
        <taxon>Dikarya</taxon>
        <taxon>Basidiomycota</taxon>
        <taxon>Agaricomycotina</taxon>
        <taxon>Agaricomycetes</taxon>
        <taxon>Agaricomycetidae</taxon>
        <taxon>Agaricales</taxon>
        <taxon>Marasmiineae</taxon>
        <taxon>Omphalotaceae</taxon>
        <taxon>Gymnopus</taxon>
    </lineage>
</organism>
<evidence type="ECO:0000259" key="3">
    <source>
        <dbReference type="Pfam" id="PF23190"/>
    </source>
</evidence>